<feature type="region of interest" description="Disordered" evidence="1">
    <location>
        <begin position="22"/>
        <end position="57"/>
    </location>
</feature>
<evidence type="ECO:0000313" key="3">
    <source>
        <dbReference type="Proteomes" id="UP000498740"/>
    </source>
</evidence>
<protein>
    <submittedName>
        <fullName evidence="2">Uncharacterized protein</fullName>
    </submittedName>
</protein>
<evidence type="ECO:0000313" key="2">
    <source>
        <dbReference type="EMBL" id="GFN04500.1"/>
    </source>
</evidence>
<dbReference type="Proteomes" id="UP000498740">
    <property type="component" value="Unassembled WGS sequence"/>
</dbReference>
<evidence type="ECO:0000256" key="1">
    <source>
        <dbReference type="SAM" id="MobiDB-lite"/>
    </source>
</evidence>
<comment type="caution">
    <text evidence="2">The sequence shown here is derived from an EMBL/GenBank/DDBJ whole genome shotgun (WGS) entry which is preliminary data.</text>
</comment>
<accession>A0A7J0CPS8</accession>
<reference evidence="2 3" key="1">
    <citation type="submission" date="2020-05" db="EMBL/GenBank/DDBJ databases">
        <title>Whole genome shotgun sequence of Streptomyces microflavus NBRC 13062.</title>
        <authorList>
            <person name="Komaki H."/>
            <person name="Tamura T."/>
        </authorList>
    </citation>
    <scope>NUCLEOTIDE SEQUENCE [LARGE SCALE GENOMIC DNA]</scope>
    <source>
        <strain evidence="2 3">NBRC 13062</strain>
    </source>
</reference>
<dbReference type="AlphaFoldDB" id="A0A7J0CPS8"/>
<name>A0A7J0CPS8_STRMI</name>
<dbReference type="EMBL" id="BLWD01000001">
    <property type="protein sequence ID" value="GFN04500.1"/>
    <property type="molecule type" value="Genomic_DNA"/>
</dbReference>
<proteinExistence type="predicted"/>
<sequence length="57" mass="5598">MAVAGIPNPFGPLVIMSIGGRHASVPRFPGGDPDPVARGTLTPSPPGGRLPLGGTPS</sequence>
<organism evidence="2 3">
    <name type="scientific">Streptomyces microflavus</name>
    <name type="common">Streptomyces lipmanii</name>
    <dbReference type="NCBI Taxonomy" id="1919"/>
    <lineage>
        <taxon>Bacteria</taxon>
        <taxon>Bacillati</taxon>
        <taxon>Actinomycetota</taxon>
        <taxon>Actinomycetes</taxon>
        <taxon>Kitasatosporales</taxon>
        <taxon>Streptomycetaceae</taxon>
        <taxon>Streptomyces</taxon>
    </lineage>
</organism>
<gene>
    <name evidence="2" type="ORF">Smic_30560</name>
</gene>